<dbReference type="Gene3D" id="3.40.50.2000">
    <property type="entry name" value="Glycogen Phosphorylase B"/>
    <property type="match status" value="2"/>
</dbReference>
<name>A0A0A7FT92_9CLOT</name>
<dbReference type="GO" id="GO:0016740">
    <property type="term" value="F:transferase activity"/>
    <property type="evidence" value="ECO:0007669"/>
    <property type="project" value="UniProtKB-KW"/>
</dbReference>
<proteinExistence type="predicted"/>
<dbReference type="AlphaFoldDB" id="A0A0A7FT92"/>
<dbReference type="RefSeq" id="WP_039311387.1">
    <property type="nucleotide sequence ID" value="NZ_CP006905.1"/>
</dbReference>
<dbReference type="KEGG" id="cbv:U729_531"/>
<keyword evidence="1" id="KW-0808">Transferase</keyword>
<dbReference type="OrthoDB" id="9787617at2"/>
<reference evidence="1 2" key="1">
    <citation type="journal article" date="2015" name="Infect. Genet. Evol.">
        <title>Genomic sequences of six botulinum neurotoxin-producing strains representing three clostridial species illustrate the mobility and diversity of botulinum neurotoxin genes.</title>
        <authorList>
            <person name="Smith T.J."/>
            <person name="Hill K.K."/>
            <person name="Xie G."/>
            <person name="Foley B.T."/>
            <person name="Williamson C.H."/>
            <person name="Foster J.T."/>
            <person name="Johnson S.L."/>
            <person name="Chertkov O."/>
            <person name="Teshima H."/>
            <person name="Gibbons H.S."/>
            <person name="Johnsky L.A."/>
            <person name="Karavis M.A."/>
            <person name="Smith L.A."/>
        </authorList>
    </citation>
    <scope>NUCLEOTIDE SEQUENCE [LARGE SCALE GENOMIC DNA]</scope>
    <source>
        <strain evidence="1 2">Sullivan</strain>
    </source>
</reference>
<protein>
    <submittedName>
        <fullName evidence="1">Glycosyl transferase 4-like family protein</fullName>
    </submittedName>
</protein>
<dbReference type="EMBL" id="CP006905">
    <property type="protein sequence ID" value="AIY82792.1"/>
    <property type="molecule type" value="Genomic_DNA"/>
</dbReference>
<sequence>MKILIIGDSNSIHIQGYIQNILKWNHIEKITLFNTGKQNNKYNYKCLKNIEVREGYKINKNKIIYKIPFIRSIYFHAKQKHEFKKIERHDLVHIHFLSIGVARLLKEILLKSNNIVCSLWGSDIYKTRYFDLYFKKKLLDRCKIITCVTNDVKDDILKIFGDHYKEKVKIARLGLKPLEHIKRIEEKETKYEVRKSLGFPDDAFIISIGYNARPMQQHEKILECIVDNKKELPQNIFLIFPMAYGSDSTVEYIGKIKDKLKSSDINGRVLTEYMDEEKIARFRISCDIMVNLQTSDASSGSMLEHMYADNIVINGGWLPYKEQEDLGMKFIKIDTINEISKMIIQISKDYKVKRQNCSGNKEIIYKFASWEENIKEWIKIYKGIKYE</sequence>
<dbReference type="HOGENOM" id="CLU_713096_0_0_9"/>
<keyword evidence="2" id="KW-1185">Reference proteome</keyword>
<accession>A0A0A7FT92</accession>
<dbReference type="SUPFAM" id="SSF53756">
    <property type="entry name" value="UDP-Glycosyltransferase/glycogen phosphorylase"/>
    <property type="match status" value="1"/>
</dbReference>
<evidence type="ECO:0000313" key="1">
    <source>
        <dbReference type="EMBL" id="AIY82792.1"/>
    </source>
</evidence>
<dbReference type="eggNOG" id="COG0438">
    <property type="taxonomic scope" value="Bacteria"/>
</dbReference>
<organism evidence="1 2">
    <name type="scientific">Clostridium baratii str. Sullivan</name>
    <dbReference type="NCBI Taxonomy" id="1415775"/>
    <lineage>
        <taxon>Bacteria</taxon>
        <taxon>Bacillati</taxon>
        <taxon>Bacillota</taxon>
        <taxon>Clostridia</taxon>
        <taxon>Eubacteriales</taxon>
        <taxon>Clostridiaceae</taxon>
        <taxon>Clostridium</taxon>
    </lineage>
</organism>
<evidence type="ECO:0000313" key="2">
    <source>
        <dbReference type="Proteomes" id="UP000030635"/>
    </source>
</evidence>
<dbReference type="Proteomes" id="UP000030635">
    <property type="component" value="Chromosome"/>
</dbReference>
<gene>
    <name evidence="1" type="ORF">U729_531</name>
</gene>